<comment type="caution">
    <text evidence="1">The sequence shown here is derived from an EMBL/GenBank/DDBJ whole genome shotgun (WGS) entry which is preliminary data.</text>
</comment>
<proteinExistence type="predicted"/>
<gene>
    <name evidence="1" type="ORF">LCGC14_1346540</name>
</gene>
<dbReference type="EMBL" id="LAZR01008288">
    <property type="protein sequence ID" value="KKM79776.1"/>
    <property type="molecule type" value="Genomic_DNA"/>
</dbReference>
<evidence type="ECO:0000313" key="1">
    <source>
        <dbReference type="EMBL" id="KKM79776.1"/>
    </source>
</evidence>
<sequence>MILRCFKSWWDRPVISINSPNTNNIFDNSPDFDISIDEGIVNTTWYILDEELSNITFTGLTGNIDQTEWIKRVDGLVIIKFFTNDSRGYIGFTEVAVLKESIPQITINTPTLNKTFGFNAPEFNITVNDLSPINTTWYTIDGGLTNYTLTELTGVINQTAWDQKEDGIITIRFYANDSLGNLGFKVLNIIKDTALPVITIISPNDSELFGTIAPSFNVEIYDANLDTTWYTIDGEITNITFIVNETMDQSAWNTLPNGTVIITFYANDSAGNWAFSSLVVRVDKISPSILINSPAPNELFGTTPPSFNVEIYDANLDSMWYSLDNGLTNTTFTANGTINQALWSGLSDGNVIITFYANDSAGNIGFAEVTIRKDVTAPIIAINNPQNSDLMGATAPNFDISIEEPNLDKTRYSLNGGNNVTFTGLTGTINQALWDALPEGNVIITFYANDTLGRIGFLASMTRN</sequence>
<organism evidence="1">
    <name type="scientific">marine sediment metagenome</name>
    <dbReference type="NCBI Taxonomy" id="412755"/>
    <lineage>
        <taxon>unclassified sequences</taxon>
        <taxon>metagenomes</taxon>
        <taxon>ecological metagenomes</taxon>
    </lineage>
</organism>
<accession>A0A0F9KYD7</accession>
<evidence type="ECO:0008006" key="2">
    <source>
        <dbReference type="Google" id="ProtNLM"/>
    </source>
</evidence>
<name>A0A0F9KYD7_9ZZZZ</name>
<reference evidence="1" key="1">
    <citation type="journal article" date="2015" name="Nature">
        <title>Complex archaea that bridge the gap between prokaryotes and eukaryotes.</title>
        <authorList>
            <person name="Spang A."/>
            <person name="Saw J.H."/>
            <person name="Jorgensen S.L."/>
            <person name="Zaremba-Niedzwiedzka K."/>
            <person name="Martijn J."/>
            <person name="Lind A.E."/>
            <person name="van Eijk R."/>
            <person name="Schleper C."/>
            <person name="Guy L."/>
            <person name="Ettema T.J."/>
        </authorList>
    </citation>
    <scope>NUCLEOTIDE SEQUENCE</scope>
</reference>
<protein>
    <recommendedName>
        <fullName evidence="2">HYR domain-containing protein</fullName>
    </recommendedName>
</protein>
<dbReference type="AlphaFoldDB" id="A0A0F9KYD7"/>